<evidence type="ECO:0000313" key="4">
    <source>
        <dbReference type="Proteomes" id="UP000013776"/>
    </source>
</evidence>
<keyword evidence="1" id="KW-0802">TPR repeat</keyword>
<dbReference type="SUPFAM" id="SSF48452">
    <property type="entry name" value="TPR-like"/>
    <property type="match status" value="1"/>
</dbReference>
<dbReference type="AlphaFoldDB" id="R4XFQ7"/>
<sequence>MSRSSEIDSYLIQARSFIDNLEFGDAQDAIVSALNVDANYAPAYELLGEVFAEQEQQPNARVAFTKAIELDAGSLDATTGFEKYLWMGQLCETGGEQSIAYYRTGVKRLIAAIAATTEADQPPMRARLASAYSAMAELYMTDLCMTENAEEQCEKYVTNALLADDRSSEALQTLASMRLSQSRVEDAKTTLANSMSIWKDQVPGAPGFPTYASRLSLVRLLLECEMTEDALEVLQQLEHEVDEVVDLWFLFGWTYYLQGEAHAEASEERKESWEDARDCLHRCEKLYRRLDWNDEALKEHASDLLGNINAAGISIEHKDEPDQEPQANGDIEEEDWESDEDEMDEN</sequence>
<dbReference type="STRING" id="1097556.R4XFQ7"/>
<keyword evidence="4" id="KW-1185">Reference proteome</keyword>
<name>R4XFQ7_TAPDE</name>
<dbReference type="InterPro" id="IPR011990">
    <property type="entry name" value="TPR-like_helical_dom_sf"/>
</dbReference>
<evidence type="ECO:0000256" key="2">
    <source>
        <dbReference type="SAM" id="MobiDB-lite"/>
    </source>
</evidence>
<dbReference type="EMBL" id="CAHR02000072">
    <property type="protein sequence ID" value="CCG82187.1"/>
    <property type="molecule type" value="Genomic_DNA"/>
</dbReference>
<feature type="repeat" description="TPR" evidence="1">
    <location>
        <begin position="41"/>
        <end position="74"/>
    </location>
</feature>
<protein>
    <submittedName>
        <fullName evidence="3">TPR domain protein</fullName>
    </submittedName>
</protein>
<dbReference type="eggNOG" id="ENOG502QSAH">
    <property type="taxonomic scope" value="Eukaryota"/>
</dbReference>
<dbReference type="CDD" id="cd24142">
    <property type="entry name" value="ACL4-like"/>
    <property type="match status" value="1"/>
</dbReference>
<accession>R4XFQ7</accession>
<comment type="caution">
    <text evidence="3">The sequence shown here is derived from an EMBL/GenBank/DDBJ whole genome shotgun (WGS) entry which is preliminary data.</text>
</comment>
<reference evidence="3 4" key="1">
    <citation type="journal article" date="2013" name="MBio">
        <title>Genome sequencing of the plant pathogen Taphrina deformans, the causal agent of peach leaf curl.</title>
        <authorList>
            <person name="Cisse O.H."/>
            <person name="Almeida J.M.G.C.F."/>
            <person name="Fonseca A."/>
            <person name="Kumar A.A."/>
            <person name="Salojaervi J."/>
            <person name="Overmyer K."/>
            <person name="Hauser P.M."/>
            <person name="Pagni M."/>
        </authorList>
    </citation>
    <scope>NUCLEOTIDE SEQUENCE [LARGE SCALE GENOMIC DNA]</scope>
    <source>
        <strain evidence="4">PYCC 5710 / ATCC 11124 / CBS 356.35 / IMI 108563 / JCM 9778 / NBRC 8474</strain>
    </source>
</reference>
<dbReference type="Gene3D" id="1.25.40.10">
    <property type="entry name" value="Tetratricopeptide repeat domain"/>
    <property type="match status" value="2"/>
</dbReference>
<dbReference type="Proteomes" id="UP000013776">
    <property type="component" value="Unassembled WGS sequence"/>
</dbReference>
<evidence type="ECO:0000313" key="3">
    <source>
        <dbReference type="EMBL" id="CCG82187.1"/>
    </source>
</evidence>
<feature type="compositionally biased region" description="Acidic residues" evidence="2">
    <location>
        <begin position="330"/>
        <end position="346"/>
    </location>
</feature>
<dbReference type="VEuPathDB" id="FungiDB:TAPDE_002136"/>
<dbReference type="InterPro" id="IPR019734">
    <property type="entry name" value="TPR_rpt"/>
</dbReference>
<feature type="region of interest" description="Disordered" evidence="2">
    <location>
        <begin position="312"/>
        <end position="346"/>
    </location>
</feature>
<gene>
    <name evidence="3" type="ORF">TAPDE_002136</name>
</gene>
<dbReference type="OrthoDB" id="1914839at2759"/>
<dbReference type="PROSITE" id="PS50005">
    <property type="entry name" value="TPR"/>
    <property type="match status" value="1"/>
</dbReference>
<organism evidence="3 4">
    <name type="scientific">Taphrina deformans (strain PYCC 5710 / ATCC 11124 / CBS 356.35 / IMI 108563 / JCM 9778 / NBRC 8474)</name>
    <name type="common">Peach leaf curl fungus</name>
    <name type="synonym">Lalaria deformans</name>
    <dbReference type="NCBI Taxonomy" id="1097556"/>
    <lineage>
        <taxon>Eukaryota</taxon>
        <taxon>Fungi</taxon>
        <taxon>Dikarya</taxon>
        <taxon>Ascomycota</taxon>
        <taxon>Taphrinomycotina</taxon>
        <taxon>Taphrinomycetes</taxon>
        <taxon>Taphrinales</taxon>
        <taxon>Taphrinaceae</taxon>
        <taxon>Taphrina</taxon>
    </lineage>
</organism>
<evidence type="ECO:0000256" key="1">
    <source>
        <dbReference type="PROSITE-ProRule" id="PRU00339"/>
    </source>
</evidence>
<proteinExistence type="predicted"/>